<gene>
    <name evidence="3" type="primary">LOC108850210</name>
</gene>
<dbReference type="Gene3D" id="3.30.420.10">
    <property type="entry name" value="Ribonuclease H-like superfamily/Ribonuclease H"/>
    <property type="match status" value="1"/>
</dbReference>
<proteinExistence type="predicted"/>
<dbReference type="Proteomes" id="UP000504610">
    <property type="component" value="Chromosome 4"/>
</dbReference>
<dbReference type="InterPro" id="IPR044730">
    <property type="entry name" value="RNase_H-like_dom_plant"/>
</dbReference>
<evidence type="ECO:0000259" key="1">
    <source>
        <dbReference type="Pfam" id="PF13456"/>
    </source>
</evidence>
<dbReference type="InterPro" id="IPR012337">
    <property type="entry name" value="RNaseH-like_sf"/>
</dbReference>
<dbReference type="CDD" id="cd06222">
    <property type="entry name" value="RNase_H_like"/>
    <property type="match status" value="1"/>
</dbReference>
<dbReference type="KEGG" id="rsz:108850210"/>
<dbReference type="AlphaFoldDB" id="A0A6J0N3Q6"/>
<dbReference type="SUPFAM" id="SSF53098">
    <property type="entry name" value="Ribonuclease H-like"/>
    <property type="match status" value="1"/>
</dbReference>
<dbReference type="Pfam" id="PF13456">
    <property type="entry name" value="RVT_3"/>
    <property type="match status" value="1"/>
</dbReference>
<accession>A0A6J0N3Q6</accession>
<dbReference type="InterPro" id="IPR036397">
    <property type="entry name" value="RNaseH_sf"/>
</dbReference>
<dbReference type="PANTHER" id="PTHR47074">
    <property type="entry name" value="BNAC02G40300D PROTEIN"/>
    <property type="match status" value="1"/>
</dbReference>
<reference evidence="2" key="1">
    <citation type="journal article" date="2019" name="Database">
        <title>The radish genome database (RadishGD): an integrated information resource for radish genomics.</title>
        <authorList>
            <person name="Yu H.J."/>
            <person name="Baek S."/>
            <person name="Lee Y.J."/>
            <person name="Cho A."/>
            <person name="Mun J.H."/>
        </authorList>
    </citation>
    <scope>NUCLEOTIDE SEQUENCE [LARGE SCALE GENOMIC DNA]</scope>
    <source>
        <strain evidence="2">cv. WK10039</strain>
    </source>
</reference>
<name>A0A6J0N3Q6_RAPSA</name>
<keyword evidence="2" id="KW-1185">Reference proteome</keyword>
<organism evidence="2 3">
    <name type="scientific">Raphanus sativus</name>
    <name type="common">Radish</name>
    <name type="synonym">Raphanus raphanistrum var. sativus</name>
    <dbReference type="NCBI Taxonomy" id="3726"/>
    <lineage>
        <taxon>Eukaryota</taxon>
        <taxon>Viridiplantae</taxon>
        <taxon>Streptophyta</taxon>
        <taxon>Embryophyta</taxon>
        <taxon>Tracheophyta</taxon>
        <taxon>Spermatophyta</taxon>
        <taxon>Magnoliopsida</taxon>
        <taxon>eudicotyledons</taxon>
        <taxon>Gunneridae</taxon>
        <taxon>Pentapetalae</taxon>
        <taxon>rosids</taxon>
        <taxon>malvids</taxon>
        <taxon>Brassicales</taxon>
        <taxon>Brassicaceae</taxon>
        <taxon>Brassiceae</taxon>
        <taxon>Raphanus</taxon>
    </lineage>
</organism>
<dbReference type="RefSeq" id="XP_018479280.1">
    <property type="nucleotide sequence ID" value="XM_018623778.1"/>
</dbReference>
<evidence type="ECO:0000313" key="2">
    <source>
        <dbReference type="Proteomes" id="UP000504610"/>
    </source>
</evidence>
<feature type="domain" description="RNase H type-1" evidence="1">
    <location>
        <begin position="69"/>
        <end position="156"/>
    </location>
</feature>
<sequence length="167" mass="18104">MFVPTRSLCASTGDLLKECQSEVLAKAIKSAREWQNANTSIKTPSDSTKDCLRLETQNSIPAVSQGSASTEVASVLIAEALALKAAMKAAIDLNIKDLICFSDSKSFISLITGNKSVIALQRILHDICVLNLFLNSIFFKFINRSCNSAADQLAKNVLFSQNSVLEM</sequence>
<dbReference type="OrthoDB" id="1113904at2759"/>
<dbReference type="InterPro" id="IPR002156">
    <property type="entry name" value="RNaseH_domain"/>
</dbReference>
<dbReference type="GeneID" id="108850210"/>
<reference evidence="3" key="2">
    <citation type="submission" date="2025-08" db="UniProtKB">
        <authorList>
            <consortium name="RefSeq"/>
        </authorList>
    </citation>
    <scope>IDENTIFICATION</scope>
    <source>
        <tissue evidence="3">Leaf</tissue>
    </source>
</reference>
<protein>
    <submittedName>
        <fullName evidence="3">Uncharacterized protein LOC108850210</fullName>
    </submittedName>
</protein>
<evidence type="ECO:0000313" key="3">
    <source>
        <dbReference type="RefSeq" id="XP_018479280.1"/>
    </source>
</evidence>
<dbReference type="PANTHER" id="PTHR47074:SF49">
    <property type="entry name" value="POLYNUCLEOTIDYL TRANSFERASE, RIBONUCLEASE H-LIKE SUPERFAMILY PROTEIN"/>
    <property type="match status" value="1"/>
</dbReference>
<dbReference type="GO" id="GO:0004523">
    <property type="term" value="F:RNA-DNA hybrid ribonuclease activity"/>
    <property type="evidence" value="ECO:0007669"/>
    <property type="project" value="InterPro"/>
</dbReference>
<dbReference type="GO" id="GO:0003676">
    <property type="term" value="F:nucleic acid binding"/>
    <property type="evidence" value="ECO:0007669"/>
    <property type="project" value="InterPro"/>
</dbReference>
<dbReference type="InterPro" id="IPR052929">
    <property type="entry name" value="RNase_H-like_EbsB-rel"/>
</dbReference>